<dbReference type="Proteomes" id="UP001500575">
    <property type="component" value="Unassembled WGS sequence"/>
</dbReference>
<gene>
    <name evidence="1" type="ORF">GCM10009843_36340</name>
</gene>
<dbReference type="Gene3D" id="3.40.50.300">
    <property type="entry name" value="P-loop containing nucleotide triphosphate hydrolases"/>
    <property type="match status" value="1"/>
</dbReference>
<dbReference type="PANTHER" id="PTHR37816">
    <property type="entry name" value="YALI0E33011P"/>
    <property type="match status" value="1"/>
</dbReference>
<reference evidence="2" key="1">
    <citation type="journal article" date="2019" name="Int. J. Syst. Evol. Microbiol.">
        <title>The Global Catalogue of Microorganisms (GCM) 10K type strain sequencing project: providing services to taxonomists for standard genome sequencing and annotation.</title>
        <authorList>
            <consortium name="The Broad Institute Genomics Platform"/>
            <consortium name="The Broad Institute Genome Sequencing Center for Infectious Disease"/>
            <person name="Wu L."/>
            <person name="Ma J."/>
        </authorList>
    </citation>
    <scope>NUCLEOTIDE SEQUENCE [LARGE SCALE GENOMIC DNA]</scope>
    <source>
        <strain evidence="2">JCM 16021</strain>
    </source>
</reference>
<proteinExistence type="predicted"/>
<protein>
    <submittedName>
        <fullName evidence="1">Adenylate kinase</fullName>
    </submittedName>
</protein>
<accession>A0ABP5KMK8</accession>
<dbReference type="RefSeq" id="WP_344305237.1">
    <property type="nucleotide sequence ID" value="NZ_BAAAQQ010000013.1"/>
</dbReference>
<sequence length="184" mass="21054">MKRISVVGSSGSGKTEVARRLAKALDAPYVELDALFWGPGWTPATGAELSEKINAATVGDTWVVDGNYWSKVGPQVWTKADTVVWVSPQRWLAIWQSLTRTVRRAATGQELWNGNRESWGSLMFWRGEKSILWWAWTTHRRTQERYAAAMSDPKWNHLTFHRLRARREIELFFANLGPLDHDDG</sequence>
<keyword evidence="1" id="KW-0418">Kinase</keyword>
<keyword evidence="1" id="KW-0808">Transferase</keyword>
<dbReference type="PANTHER" id="PTHR37816:SF1">
    <property type="entry name" value="TOXIN"/>
    <property type="match status" value="1"/>
</dbReference>
<dbReference type="InterPro" id="IPR052922">
    <property type="entry name" value="Cytidylate_Kinase-2"/>
</dbReference>
<dbReference type="SUPFAM" id="SSF52540">
    <property type="entry name" value="P-loop containing nucleoside triphosphate hydrolases"/>
    <property type="match status" value="1"/>
</dbReference>
<evidence type="ECO:0000313" key="1">
    <source>
        <dbReference type="EMBL" id="GAA2132127.1"/>
    </source>
</evidence>
<keyword evidence="2" id="KW-1185">Reference proteome</keyword>
<organism evidence="1 2">
    <name type="scientific">Nocardioides bigeumensis</name>
    <dbReference type="NCBI Taxonomy" id="433657"/>
    <lineage>
        <taxon>Bacteria</taxon>
        <taxon>Bacillati</taxon>
        <taxon>Actinomycetota</taxon>
        <taxon>Actinomycetes</taxon>
        <taxon>Propionibacteriales</taxon>
        <taxon>Nocardioidaceae</taxon>
        <taxon>Nocardioides</taxon>
    </lineage>
</organism>
<dbReference type="InterPro" id="IPR027417">
    <property type="entry name" value="P-loop_NTPase"/>
</dbReference>
<dbReference type="EMBL" id="BAAAQQ010000013">
    <property type="protein sequence ID" value="GAA2132127.1"/>
    <property type="molecule type" value="Genomic_DNA"/>
</dbReference>
<comment type="caution">
    <text evidence="1">The sequence shown here is derived from an EMBL/GenBank/DDBJ whole genome shotgun (WGS) entry which is preliminary data.</text>
</comment>
<evidence type="ECO:0000313" key="2">
    <source>
        <dbReference type="Proteomes" id="UP001500575"/>
    </source>
</evidence>
<dbReference type="GO" id="GO:0016301">
    <property type="term" value="F:kinase activity"/>
    <property type="evidence" value="ECO:0007669"/>
    <property type="project" value="UniProtKB-KW"/>
</dbReference>
<name>A0ABP5KMK8_9ACTN</name>